<feature type="transmembrane region" description="Helical" evidence="1">
    <location>
        <begin position="221"/>
        <end position="243"/>
    </location>
</feature>
<sequence>MIGRESVPRWMLAAGPVVVLAIVAGLLYFTSPFGNFEGLAEASTTDVMWMMTVIGVLAGVMPVTIGMLWFPFIKSLDSLWVHAMLALSAGILAFIGVEMIEEMVENGEAMAAAGASTAELAATGVAGVATVAGTFYLMKIFSRWRLDAALGETNVGLKVGYMIAIGLGLHSVGEGLAIGTSFATEAYSAVTILVIGFVLHNITEGLSIVAALARDVDRPPLYHFAAVGLLAGGPLVFGSWLGVFAFSPLIAIVFLGIGVGAIVEVIWEVTELVRFDAQTVVGWTTIVPFVAGVVLMYLLEEVLVEGILLA</sequence>
<feature type="transmembrane region" description="Helical" evidence="1">
    <location>
        <begin position="12"/>
        <end position="29"/>
    </location>
</feature>
<keyword evidence="1" id="KW-1133">Transmembrane helix</keyword>
<protein>
    <submittedName>
        <fullName evidence="2">Zinc transporter ZupT</fullName>
    </submittedName>
</protein>
<feature type="transmembrane region" description="Helical" evidence="1">
    <location>
        <begin position="49"/>
        <end position="72"/>
    </location>
</feature>
<feature type="transmembrane region" description="Helical" evidence="1">
    <location>
        <begin position="279"/>
        <end position="299"/>
    </location>
</feature>
<feature type="transmembrane region" description="Helical" evidence="1">
    <location>
        <begin position="79"/>
        <end position="100"/>
    </location>
</feature>
<dbReference type="OrthoDB" id="11839at2157"/>
<name>A0A1I3LLQ0_9EURY</name>
<dbReference type="AlphaFoldDB" id="A0A1I3LLQ0"/>
<reference evidence="2 3" key="1">
    <citation type="submission" date="2016-10" db="EMBL/GenBank/DDBJ databases">
        <authorList>
            <person name="de Groot N.N."/>
        </authorList>
    </citation>
    <scope>NUCLEOTIDE SEQUENCE [LARGE SCALE GENOMIC DNA]</scope>
    <source>
        <strain evidence="2 3">SP2</strain>
    </source>
</reference>
<dbReference type="RefSeq" id="WP_005579872.1">
    <property type="nucleotide sequence ID" value="NZ_FORO01000007.1"/>
</dbReference>
<evidence type="ECO:0000313" key="2">
    <source>
        <dbReference type="EMBL" id="SFI85470.1"/>
    </source>
</evidence>
<feature type="transmembrane region" description="Helical" evidence="1">
    <location>
        <begin position="120"/>
        <end position="138"/>
    </location>
</feature>
<dbReference type="Proteomes" id="UP000182829">
    <property type="component" value="Unassembled WGS sequence"/>
</dbReference>
<feature type="transmembrane region" description="Helical" evidence="1">
    <location>
        <begin position="159"/>
        <end position="180"/>
    </location>
</feature>
<organism evidence="2 3">
    <name type="scientific">Natronobacterium gregoryi</name>
    <dbReference type="NCBI Taxonomy" id="44930"/>
    <lineage>
        <taxon>Archaea</taxon>
        <taxon>Methanobacteriati</taxon>
        <taxon>Methanobacteriota</taxon>
        <taxon>Stenosarchaea group</taxon>
        <taxon>Halobacteria</taxon>
        <taxon>Halobacteriales</taxon>
        <taxon>Natrialbaceae</taxon>
        <taxon>Natronobacterium</taxon>
    </lineage>
</organism>
<dbReference type="GeneID" id="14207255"/>
<evidence type="ECO:0000256" key="1">
    <source>
        <dbReference type="SAM" id="Phobius"/>
    </source>
</evidence>
<feature type="transmembrane region" description="Helical" evidence="1">
    <location>
        <begin position="186"/>
        <end position="209"/>
    </location>
</feature>
<keyword evidence="1" id="KW-0472">Membrane</keyword>
<dbReference type="EMBL" id="FORO01000007">
    <property type="protein sequence ID" value="SFI85470.1"/>
    <property type="molecule type" value="Genomic_DNA"/>
</dbReference>
<gene>
    <name evidence="2" type="ORF">SAMN05443661_10778</name>
</gene>
<keyword evidence="1" id="KW-0812">Transmembrane</keyword>
<evidence type="ECO:0000313" key="3">
    <source>
        <dbReference type="Proteomes" id="UP000182829"/>
    </source>
</evidence>
<feature type="transmembrane region" description="Helical" evidence="1">
    <location>
        <begin position="249"/>
        <end position="267"/>
    </location>
</feature>
<accession>A0A1I3LLQ0</accession>
<proteinExistence type="predicted"/>